<reference evidence="20 21" key="1">
    <citation type="submission" date="2019-10" db="EMBL/GenBank/DDBJ databases">
        <title>Assembly and Annotation for the nematode Trichostrongylus colubriformis.</title>
        <authorList>
            <person name="Martin J."/>
        </authorList>
    </citation>
    <scope>NUCLEOTIDE SEQUENCE [LARGE SCALE GENOMIC DNA]</scope>
    <source>
        <strain evidence="20">G859</strain>
        <tissue evidence="20">Whole worm</tissue>
    </source>
</reference>
<dbReference type="SMART" id="SM00181">
    <property type="entry name" value="EGF"/>
    <property type="match status" value="6"/>
</dbReference>
<feature type="disulfide bond" evidence="16">
    <location>
        <begin position="187"/>
        <end position="196"/>
    </location>
</feature>
<evidence type="ECO:0000256" key="1">
    <source>
        <dbReference type="ARBA" id="ARBA00004141"/>
    </source>
</evidence>
<dbReference type="GO" id="GO:0015280">
    <property type="term" value="F:ligand-gated sodium channel activity"/>
    <property type="evidence" value="ECO:0007669"/>
    <property type="project" value="TreeGrafter"/>
</dbReference>
<keyword evidence="3 17" id="KW-0813">Transport</keyword>
<keyword evidence="12 16" id="KW-1015">Disulfide bond</keyword>
<evidence type="ECO:0000256" key="15">
    <source>
        <dbReference type="ARBA" id="ARBA00023303"/>
    </source>
</evidence>
<dbReference type="FunFam" id="2.10.25.10:FF:000095">
    <property type="entry name" value="Notch, isoform B"/>
    <property type="match status" value="1"/>
</dbReference>
<evidence type="ECO:0000313" key="21">
    <source>
        <dbReference type="Proteomes" id="UP001331761"/>
    </source>
</evidence>
<feature type="domain" description="EGF-like" evidence="19">
    <location>
        <begin position="80"/>
        <end position="118"/>
    </location>
</feature>
<name>A0AAN8J2F5_TRICO</name>
<comment type="caution">
    <text evidence="20">The sequence shown here is derived from an EMBL/GenBank/DDBJ whole genome shotgun (WGS) entry which is preliminary data.</text>
</comment>
<comment type="caution">
    <text evidence="16">Lacks conserved residue(s) required for the propagation of feature annotation.</text>
</comment>
<feature type="transmembrane region" description="Helical" evidence="18">
    <location>
        <begin position="607"/>
        <end position="634"/>
    </location>
</feature>
<dbReference type="FunFam" id="2.10.25.10:FF:000006">
    <property type="entry name" value="Versican core protein-like isoform 1"/>
    <property type="match status" value="1"/>
</dbReference>
<keyword evidence="8 18" id="KW-1133">Transmembrane helix</keyword>
<evidence type="ECO:0000256" key="8">
    <source>
        <dbReference type="ARBA" id="ARBA00022989"/>
    </source>
</evidence>
<dbReference type="PANTHER" id="PTHR11690:SF177">
    <property type="entry name" value="EGF-LIKE DOMAIN-CONTAINING PROTEIN"/>
    <property type="match status" value="1"/>
</dbReference>
<evidence type="ECO:0000256" key="16">
    <source>
        <dbReference type="PROSITE-ProRule" id="PRU00076"/>
    </source>
</evidence>
<dbReference type="InterPro" id="IPR000152">
    <property type="entry name" value="EGF-type_Asp/Asn_hydroxyl_site"/>
</dbReference>
<evidence type="ECO:0000259" key="19">
    <source>
        <dbReference type="PROSITE" id="PS50026"/>
    </source>
</evidence>
<keyword evidence="7" id="KW-0677">Repeat</keyword>
<keyword evidence="11 18" id="KW-0472">Membrane</keyword>
<dbReference type="Pfam" id="PF00858">
    <property type="entry name" value="ASC"/>
    <property type="match status" value="1"/>
</dbReference>
<evidence type="ECO:0000256" key="2">
    <source>
        <dbReference type="ARBA" id="ARBA00007193"/>
    </source>
</evidence>
<dbReference type="PROSITE" id="PS50026">
    <property type="entry name" value="EGF_3"/>
    <property type="match status" value="5"/>
</dbReference>
<dbReference type="SMART" id="SM00179">
    <property type="entry name" value="EGF_CA"/>
    <property type="match status" value="5"/>
</dbReference>
<sequence length="640" mass="71636">MQRADLEPRYGFHMEDRKGFARADEYYGQVKVSAFDPNACDDRSLCNVDLDRGVCVDTANGGHMCKCNPAYTGSECQTEKLDPCTVNFCSGNSVCVSDRLLWTSRCECNPGYTGNLCQYEAKCANNPCMHGGTCVEKSDGKYECECLEFYSGTNCETINKCEYANECVNGKCVPVIDRTIPGSTCTCDPGYEGPLCDQGTDECASMPCLNGTCTDLHLDYNCTCFIGVSGKNCDINVNDCVPYKAPDGKTYPNRCVTRDAKAECEDGFDAFTCVCSPQWTGEFCDLNALLRDVLVSIYGRVDLEMLPMLEDLLKNPSQIKDMVPFIIGLQEGEAREDISWDYNDLFYWAAFEEKPLILERDLHKWNDVVLGNCFTFNHRVSTLDYKMRSSGVQGGLQVMMSVGSYEYAPWFDTAAILVFVHNKNEYVFSESVRYSAQPDGETLIQIRDAKYTRLAGKYGVCVKDPSEVDAYYYDGMYTTDGCLRSCYQDMILRECQCMDPRYPVAPNTPTCVLAKRQCIDDAVAANGDPSDWESCVCPLPCSNQQYSVEWHRTKSVTEPIRCLDPTIENCTLLTQDAMLITITLPRLEYHVFGEVPSMDLNRFISNLGGLLGVLMGVCILSFIEVAVLIFRLICIMFSKN</sequence>
<feature type="disulfide bond" evidence="16">
    <location>
        <begin position="203"/>
        <end position="213"/>
    </location>
</feature>
<keyword evidence="14 17" id="KW-0739">Sodium transport</keyword>
<keyword evidence="6 17" id="KW-0812">Transmembrane</keyword>
<feature type="disulfide bond" evidence="16">
    <location>
        <begin position="67"/>
        <end position="76"/>
    </location>
</feature>
<evidence type="ECO:0000256" key="4">
    <source>
        <dbReference type="ARBA" id="ARBA00022461"/>
    </source>
</evidence>
<dbReference type="InterPro" id="IPR000742">
    <property type="entry name" value="EGF"/>
</dbReference>
<evidence type="ECO:0000256" key="3">
    <source>
        <dbReference type="ARBA" id="ARBA00022448"/>
    </source>
</evidence>
<dbReference type="Proteomes" id="UP001331761">
    <property type="component" value="Unassembled WGS sequence"/>
</dbReference>
<dbReference type="PROSITE" id="PS00010">
    <property type="entry name" value="ASX_HYDROXYL"/>
    <property type="match status" value="2"/>
</dbReference>
<keyword evidence="15 17" id="KW-0407">Ion channel</keyword>
<comment type="subcellular location">
    <subcellularLocation>
        <location evidence="1">Membrane</location>
        <topology evidence="1">Multi-pass membrane protein</topology>
    </subcellularLocation>
</comment>
<evidence type="ECO:0000256" key="12">
    <source>
        <dbReference type="ARBA" id="ARBA00023157"/>
    </source>
</evidence>
<organism evidence="20 21">
    <name type="scientific">Trichostrongylus colubriformis</name>
    <name type="common">Black scour worm</name>
    <dbReference type="NCBI Taxonomy" id="6319"/>
    <lineage>
        <taxon>Eukaryota</taxon>
        <taxon>Metazoa</taxon>
        <taxon>Ecdysozoa</taxon>
        <taxon>Nematoda</taxon>
        <taxon>Chromadorea</taxon>
        <taxon>Rhabditida</taxon>
        <taxon>Rhabditina</taxon>
        <taxon>Rhabditomorpha</taxon>
        <taxon>Strongyloidea</taxon>
        <taxon>Trichostrongylidae</taxon>
        <taxon>Trichostrongylus</taxon>
    </lineage>
</organism>
<evidence type="ECO:0000256" key="6">
    <source>
        <dbReference type="ARBA" id="ARBA00022692"/>
    </source>
</evidence>
<comment type="similarity">
    <text evidence="2 17">Belongs to the amiloride-sensitive sodium channel (TC 1.A.6) family.</text>
</comment>
<proteinExistence type="inferred from homology"/>
<feature type="disulfide bond" evidence="16">
    <location>
        <begin position="89"/>
        <end position="106"/>
    </location>
</feature>
<evidence type="ECO:0000256" key="14">
    <source>
        <dbReference type="ARBA" id="ARBA00023201"/>
    </source>
</evidence>
<dbReference type="PRINTS" id="PR01078">
    <property type="entry name" value="AMINACHANNEL"/>
</dbReference>
<dbReference type="AlphaFoldDB" id="A0AAN8J2F5"/>
<dbReference type="Pfam" id="PF00008">
    <property type="entry name" value="EGF"/>
    <property type="match status" value="1"/>
</dbReference>
<feature type="domain" description="EGF-like" evidence="19">
    <location>
        <begin position="199"/>
        <end position="234"/>
    </location>
</feature>
<evidence type="ECO:0000256" key="18">
    <source>
        <dbReference type="SAM" id="Phobius"/>
    </source>
</evidence>
<keyword evidence="21" id="KW-1185">Reference proteome</keyword>
<feature type="disulfide bond" evidence="16">
    <location>
        <begin position="146"/>
        <end position="155"/>
    </location>
</feature>
<dbReference type="PANTHER" id="PTHR11690">
    <property type="entry name" value="AMILORIDE-SENSITIVE SODIUM CHANNEL-RELATED"/>
    <property type="match status" value="1"/>
</dbReference>
<protein>
    <submittedName>
        <fullName evidence="20">EGF plus ASC domain ion channel</fullName>
    </submittedName>
</protein>
<dbReference type="PROSITE" id="PS01186">
    <property type="entry name" value="EGF_2"/>
    <property type="match status" value="2"/>
</dbReference>
<keyword evidence="10 17" id="KW-0406">Ion transport</keyword>
<evidence type="ECO:0000256" key="13">
    <source>
        <dbReference type="ARBA" id="ARBA00023180"/>
    </source>
</evidence>
<evidence type="ECO:0000313" key="20">
    <source>
        <dbReference type="EMBL" id="KAK5979924.1"/>
    </source>
</evidence>
<dbReference type="InterPro" id="IPR001881">
    <property type="entry name" value="EGF-like_Ca-bd_dom"/>
</dbReference>
<dbReference type="CDD" id="cd00054">
    <property type="entry name" value="EGF_CA"/>
    <property type="match status" value="2"/>
</dbReference>
<dbReference type="Gene3D" id="2.60.470.10">
    <property type="entry name" value="Acid-sensing ion channels like domains"/>
    <property type="match status" value="1"/>
</dbReference>
<evidence type="ECO:0000256" key="5">
    <source>
        <dbReference type="ARBA" id="ARBA00022536"/>
    </source>
</evidence>
<accession>A0AAN8J2F5</accession>
<dbReference type="PROSITE" id="PS00022">
    <property type="entry name" value="EGF_1"/>
    <property type="match status" value="6"/>
</dbReference>
<keyword evidence="5 16" id="KW-0245">EGF-like domain</keyword>
<evidence type="ECO:0000256" key="7">
    <source>
        <dbReference type="ARBA" id="ARBA00022737"/>
    </source>
</evidence>
<keyword evidence="13" id="KW-0325">Glycoprotein</keyword>
<keyword evidence="9" id="KW-0915">Sodium</keyword>
<evidence type="ECO:0000256" key="11">
    <source>
        <dbReference type="ARBA" id="ARBA00023136"/>
    </source>
</evidence>
<dbReference type="InterPro" id="IPR001873">
    <property type="entry name" value="ENaC"/>
</dbReference>
<feature type="domain" description="EGF-like" evidence="19">
    <location>
        <begin position="36"/>
        <end position="77"/>
    </location>
</feature>
<dbReference type="SUPFAM" id="SSF57196">
    <property type="entry name" value="EGF/Laminin"/>
    <property type="match status" value="4"/>
</dbReference>
<evidence type="ECO:0000256" key="9">
    <source>
        <dbReference type="ARBA" id="ARBA00023053"/>
    </source>
</evidence>
<feature type="domain" description="EGF-like" evidence="19">
    <location>
        <begin position="157"/>
        <end position="197"/>
    </location>
</feature>
<evidence type="ECO:0000256" key="17">
    <source>
        <dbReference type="RuleBase" id="RU000679"/>
    </source>
</evidence>
<keyword evidence="4 17" id="KW-0894">Sodium channel</keyword>
<gene>
    <name evidence="20" type="ORF">GCK32_000025</name>
</gene>
<feature type="domain" description="EGF-like" evidence="19">
    <location>
        <begin position="119"/>
        <end position="156"/>
    </location>
</feature>
<dbReference type="Gene3D" id="1.10.287.770">
    <property type="entry name" value="YojJ-like"/>
    <property type="match status" value="1"/>
</dbReference>
<feature type="disulfide bond" evidence="16">
    <location>
        <begin position="224"/>
        <end position="233"/>
    </location>
</feature>
<dbReference type="Gene3D" id="2.10.25.10">
    <property type="entry name" value="Laminin"/>
    <property type="match status" value="5"/>
</dbReference>
<evidence type="ECO:0000256" key="10">
    <source>
        <dbReference type="ARBA" id="ARBA00023065"/>
    </source>
</evidence>
<dbReference type="EMBL" id="WIXE01007861">
    <property type="protein sequence ID" value="KAK5979924.1"/>
    <property type="molecule type" value="Genomic_DNA"/>
</dbReference>
<feature type="disulfide bond" evidence="16">
    <location>
        <begin position="108"/>
        <end position="117"/>
    </location>
</feature>
<dbReference type="GO" id="GO:0005509">
    <property type="term" value="F:calcium ion binding"/>
    <property type="evidence" value="ECO:0007669"/>
    <property type="project" value="InterPro"/>
</dbReference>
<dbReference type="GO" id="GO:0005886">
    <property type="term" value="C:plasma membrane"/>
    <property type="evidence" value="ECO:0007669"/>
    <property type="project" value="TreeGrafter"/>
</dbReference>